<reference evidence="1 2" key="1">
    <citation type="submission" date="2016-10" db="EMBL/GenBank/DDBJ databases">
        <authorList>
            <person name="de Groot N.N."/>
        </authorList>
    </citation>
    <scope>NUCLEOTIDE SEQUENCE [LARGE SCALE GENOMIC DNA]</scope>
    <source>
        <strain evidence="1 2">743A</strain>
    </source>
</reference>
<dbReference type="RefSeq" id="WP_092563544.1">
    <property type="nucleotide sequence ID" value="NZ_FOYZ01000018.1"/>
</dbReference>
<dbReference type="Gene3D" id="1.20.120.490">
    <property type="entry name" value="Hypothetical protein TM1646-like domain"/>
    <property type="match status" value="1"/>
</dbReference>
<dbReference type="Proteomes" id="UP000199659">
    <property type="component" value="Unassembled WGS sequence"/>
</dbReference>
<dbReference type="AlphaFoldDB" id="A0A1I6LMM1"/>
<dbReference type="SUPFAM" id="SSF158397">
    <property type="entry name" value="TM1646-like"/>
    <property type="match status" value="1"/>
</dbReference>
<proteinExistence type="predicted"/>
<dbReference type="STRING" id="37658.SAMN05661086_03391"/>
<evidence type="ECO:0000313" key="1">
    <source>
        <dbReference type="EMBL" id="SFS04492.1"/>
    </source>
</evidence>
<dbReference type="InterPro" id="IPR024042">
    <property type="entry name" value="TM1646-like_dom_sf"/>
</dbReference>
<name>A0A1I6LMM1_9FIRM</name>
<evidence type="ECO:0000313" key="2">
    <source>
        <dbReference type="Proteomes" id="UP000199659"/>
    </source>
</evidence>
<dbReference type="OrthoDB" id="1680946at2"/>
<gene>
    <name evidence="1" type="ORF">SAMN05661086_03391</name>
</gene>
<dbReference type="InterPro" id="IPR005585">
    <property type="entry name" value="DUF327"/>
</dbReference>
<dbReference type="EMBL" id="FOYZ01000018">
    <property type="protein sequence ID" value="SFS04492.1"/>
    <property type="molecule type" value="Genomic_DNA"/>
</dbReference>
<evidence type="ECO:0008006" key="3">
    <source>
        <dbReference type="Google" id="ProtNLM"/>
    </source>
</evidence>
<organism evidence="1 2">
    <name type="scientific">Anaeromicropila populeti</name>
    <dbReference type="NCBI Taxonomy" id="37658"/>
    <lineage>
        <taxon>Bacteria</taxon>
        <taxon>Bacillati</taxon>
        <taxon>Bacillota</taxon>
        <taxon>Clostridia</taxon>
        <taxon>Lachnospirales</taxon>
        <taxon>Lachnospiraceae</taxon>
        <taxon>Anaeromicropila</taxon>
    </lineage>
</organism>
<accession>A0A1I6LMM1</accession>
<keyword evidence="2" id="KW-1185">Reference proteome</keyword>
<protein>
    <recommendedName>
        <fullName evidence="3">DUF327 domain-containing protein</fullName>
    </recommendedName>
</protein>
<sequence length="146" mass="17152">MDIKINQMQQINQVVQKQNIQEGDQSFKFTLASNIEESSLQARLTLLMEDIVQQGKKIAKHTDVRDMKKYRQLIKDFMNEIVNRSHKFSRENFLDRKGRHRVYGIIKLVDNTLDELAQELIKDEKDQIVILGKIDEIRGLLLDILT</sequence>
<dbReference type="Pfam" id="PF03885">
    <property type="entry name" value="DUF327"/>
    <property type="match status" value="1"/>
</dbReference>